<accession>A0A562U0F2</accession>
<evidence type="ECO:0000313" key="3">
    <source>
        <dbReference type="EMBL" id="TWI99341.1"/>
    </source>
</evidence>
<dbReference type="AlphaFoldDB" id="A0A562U0F2"/>
<dbReference type="PANTHER" id="PTHR43283">
    <property type="entry name" value="BETA-LACTAMASE-RELATED"/>
    <property type="match status" value="1"/>
</dbReference>
<dbReference type="InterPro" id="IPR012338">
    <property type="entry name" value="Beta-lactam/transpept-like"/>
</dbReference>
<feature type="domain" description="DUF4440" evidence="2">
    <location>
        <begin position="59"/>
        <end position="167"/>
    </location>
</feature>
<dbReference type="Gene3D" id="3.10.450.50">
    <property type="match status" value="1"/>
</dbReference>
<dbReference type="InterPro" id="IPR027843">
    <property type="entry name" value="DUF4440"/>
</dbReference>
<sequence>MHIINFNTSKPSRIHRLKYIFPILIALMSVNVSKAQVSENSELFKTLKTKDSLVFNVGFNQCDINQFDQLISNDFEFYHDQGGAYLTKVDFINSIKTNICAISYKPRRELVKGSLKVYPLYKNGILYGAIQMGRHRFYAIETGKPERLTGIALFTTLWIKTGENWQMKRILSYDHKEEPTDENAGISFFDNREAVNQWLADNKVPAVGIGIIEDGKLKDVKVFGELQKGDAAPFNTIFSIASLTKPITSMLTLKLVSMGKWDLDEPLDHYWIDPDIKDNPWHKKLTTRIILSHQTGFANWRYLNADKKLAFQFEPGTKYQYSGEGFEYLRRALEHKFHTTLDKLADSLIFKPLHMQDSHYVWSDAIDTGRYAHNFDPKGNMLPVPKNKNANAADLVKTTIADYGQFAAAAMNGKLFSQKVYNEMITRQVHTKGDKYMGLGWEIYDMGNGQYALGHGGNEDGVHTQVFLLPQSKKGIVIFTNVSDGYKLYTKIIEDCLGEDGKRIIDIELK</sequence>
<name>A0A562U0F2_9SPHI</name>
<dbReference type="EMBL" id="VLLI01000007">
    <property type="protein sequence ID" value="TWI99341.1"/>
    <property type="molecule type" value="Genomic_DNA"/>
</dbReference>
<evidence type="ECO:0000259" key="2">
    <source>
        <dbReference type="Pfam" id="PF14534"/>
    </source>
</evidence>
<dbReference type="PANTHER" id="PTHR43283:SF18">
    <property type="match status" value="1"/>
</dbReference>
<dbReference type="SUPFAM" id="SSF54427">
    <property type="entry name" value="NTF2-like"/>
    <property type="match status" value="1"/>
</dbReference>
<gene>
    <name evidence="3" type="ORF">JN11_02658</name>
</gene>
<dbReference type="Gene3D" id="3.40.710.10">
    <property type="entry name" value="DD-peptidase/beta-lactamase superfamily"/>
    <property type="match status" value="1"/>
</dbReference>
<dbReference type="Pfam" id="PF00144">
    <property type="entry name" value="Beta-lactamase"/>
    <property type="match status" value="1"/>
</dbReference>
<dbReference type="OrthoDB" id="1357763at2"/>
<dbReference type="InterPro" id="IPR032710">
    <property type="entry name" value="NTF2-like_dom_sf"/>
</dbReference>
<proteinExistence type="predicted"/>
<organism evidence="3 4">
    <name type="scientific">Mucilaginibacter frigoritolerans</name>
    <dbReference type="NCBI Taxonomy" id="652788"/>
    <lineage>
        <taxon>Bacteria</taxon>
        <taxon>Pseudomonadati</taxon>
        <taxon>Bacteroidota</taxon>
        <taxon>Sphingobacteriia</taxon>
        <taxon>Sphingobacteriales</taxon>
        <taxon>Sphingobacteriaceae</taxon>
        <taxon>Mucilaginibacter</taxon>
    </lineage>
</organism>
<dbReference type="InterPro" id="IPR050789">
    <property type="entry name" value="Diverse_Enzym_Activities"/>
</dbReference>
<dbReference type="InterPro" id="IPR001466">
    <property type="entry name" value="Beta-lactam-related"/>
</dbReference>
<reference evidence="3 4" key="1">
    <citation type="submission" date="2019-07" db="EMBL/GenBank/DDBJ databases">
        <title>Genomic Encyclopedia of Archaeal and Bacterial Type Strains, Phase II (KMG-II): from individual species to whole genera.</title>
        <authorList>
            <person name="Goeker M."/>
        </authorList>
    </citation>
    <scope>NUCLEOTIDE SEQUENCE [LARGE SCALE GENOMIC DNA]</scope>
    <source>
        <strain evidence="3 4">ATCC BAA-1854</strain>
    </source>
</reference>
<dbReference type="RefSeq" id="WP_144913194.1">
    <property type="nucleotide sequence ID" value="NZ_VLLI01000007.1"/>
</dbReference>
<evidence type="ECO:0000313" key="4">
    <source>
        <dbReference type="Proteomes" id="UP000317010"/>
    </source>
</evidence>
<dbReference type="Pfam" id="PF14534">
    <property type="entry name" value="DUF4440"/>
    <property type="match status" value="1"/>
</dbReference>
<comment type="caution">
    <text evidence="3">The sequence shown here is derived from an EMBL/GenBank/DDBJ whole genome shotgun (WGS) entry which is preliminary data.</text>
</comment>
<dbReference type="Proteomes" id="UP000317010">
    <property type="component" value="Unassembled WGS sequence"/>
</dbReference>
<feature type="domain" description="Beta-lactamase-related" evidence="1">
    <location>
        <begin position="195"/>
        <end position="484"/>
    </location>
</feature>
<dbReference type="SUPFAM" id="SSF56601">
    <property type="entry name" value="beta-lactamase/transpeptidase-like"/>
    <property type="match status" value="1"/>
</dbReference>
<protein>
    <submittedName>
        <fullName evidence="3">CubicO group peptidase (Beta-lactamase class C family)</fullName>
    </submittedName>
</protein>
<keyword evidence="4" id="KW-1185">Reference proteome</keyword>
<evidence type="ECO:0000259" key="1">
    <source>
        <dbReference type="Pfam" id="PF00144"/>
    </source>
</evidence>